<dbReference type="EMBL" id="NEVU01000001">
    <property type="protein sequence ID" value="OZI77684.1"/>
    <property type="molecule type" value="Genomic_DNA"/>
</dbReference>
<dbReference type="GO" id="GO:0000160">
    <property type="term" value="P:phosphorelay signal transduction system"/>
    <property type="evidence" value="ECO:0007669"/>
    <property type="project" value="InterPro"/>
</dbReference>
<evidence type="ECO:0000256" key="3">
    <source>
        <dbReference type="PROSITE-ProRule" id="PRU00169"/>
    </source>
</evidence>
<dbReference type="InterPro" id="IPR011006">
    <property type="entry name" value="CheY-like_superfamily"/>
</dbReference>
<dbReference type="Proteomes" id="UP000216429">
    <property type="component" value="Unassembled WGS sequence"/>
</dbReference>
<dbReference type="AlphaFoldDB" id="A0A261VU99"/>
<evidence type="ECO:0000259" key="5">
    <source>
        <dbReference type="PROSITE" id="PS50110"/>
    </source>
</evidence>
<dbReference type="PROSITE" id="PS50043">
    <property type="entry name" value="HTH_LUXR_2"/>
    <property type="match status" value="1"/>
</dbReference>
<sequence length="219" mass="23889">MTISLILADDHPTLIAGLKYELTQFRTISVLGTASNSTEIFALLERYPCDLLVTDYVMPGGDFGDGMKMVSSLRRRYPDLKIIVFTTIENRAVVAEVVRTGANAVLSKADVIDHMISAIHAVYAGATYLSPKFRPAAISGGAMDAAAQRKLSRREAEVIRLYVSGVSVSEIASRFNRSKQTVSSQKASAMRKLGIERDVELFKFAYETGLLSVSGSNED</sequence>
<dbReference type="PROSITE" id="PS00622">
    <property type="entry name" value="HTH_LUXR_1"/>
    <property type="match status" value="1"/>
</dbReference>
<dbReference type="CDD" id="cd06170">
    <property type="entry name" value="LuxR_C_like"/>
    <property type="match status" value="1"/>
</dbReference>
<accession>A0A261VU99</accession>
<dbReference type="Gene3D" id="3.40.50.2300">
    <property type="match status" value="1"/>
</dbReference>
<evidence type="ECO:0000259" key="4">
    <source>
        <dbReference type="PROSITE" id="PS50043"/>
    </source>
</evidence>
<evidence type="ECO:0000313" key="6">
    <source>
        <dbReference type="EMBL" id="OZI77684.1"/>
    </source>
</evidence>
<dbReference type="Pfam" id="PF00072">
    <property type="entry name" value="Response_reg"/>
    <property type="match status" value="1"/>
</dbReference>
<dbReference type="SMART" id="SM00421">
    <property type="entry name" value="HTH_LUXR"/>
    <property type="match status" value="1"/>
</dbReference>
<dbReference type="InterPro" id="IPR016032">
    <property type="entry name" value="Sig_transdc_resp-reg_C-effctor"/>
</dbReference>
<dbReference type="GO" id="GO:0003677">
    <property type="term" value="F:DNA binding"/>
    <property type="evidence" value="ECO:0007669"/>
    <property type="project" value="UniProtKB-KW"/>
</dbReference>
<dbReference type="GO" id="GO:0006355">
    <property type="term" value="P:regulation of DNA-templated transcription"/>
    <property type="evidence" value="ECO:0007669"/>
    <property type="project" value="InterPro"/>
</dbReference>
<organism evidence="6 7">
    <name type="scientific">Bordetella genomosp. 12</name>
    <dbReference type="NCBI Taxonomy" id="463035"/>
    <lineage>
        <taxon>Bacteria</taxon>
        <taxon>Pseudomonadati</taxon>
        <taxon>Pseudomonadota</taxon>
        <taxon>Betaproteobacteria</taxon>
        <taxon>Burkholderiales</taxon>
        <taxon>Alcaligenaceae</taxon>
        <taxon>Bordetella</taxon>
    </lineage>
</organism>
<keyword evidence="2 6" id="KW-0238">DNA-binding</keyword>
<dbReference type="InterPro" id="IPR001789">
    <property type="entry name" value="Sig_transdc_resp-reg_receiver"/>
</dbReference>
<feature type="domain" description="HTH luxR-type" evidence="4">
    <location>
        <begin position="144"/>
        <end position="209"/>
    </location>
</feature>
<dbReference type="Gene3D" id="1.10.10.10">
    <property type="entry name" value="Winged helix-like DNA-binding domain superfamily/Winged helix DNA-binding domain"/>
    <property type="match status" value="1"/>
</dbReference>
<evidence type="ECO:0000256" key="2">
    <source>
        <dbReference type="ARBA" id="ARBA00023125"/>
    </source>
</evidence>
<dbReference type="PROSITE" id="PS50110">
    <property type="entry name" value="RESPONSE_REGULATORY"/>
    <property type="match status" value="1"/>
</dbReference>
<dbReference type="InterPro" id="IPR036388">
    <property type="entry name" value="WH-like_DNA-bd_sf"/>
</dbReference>
<protein>
    <submittedName>
        <fullName evidence="6">DNA-binding response regulator</fullName>
    </submittedName>
</protein>
<keyword evidence="1 3" id="KW-0597">Phosphoprotein</keyword>
<feature type="domain" description="Response regulatory" evidence="5">
    <location>
        <begin position="4"/>
        <end position="123"/>
    </location>
</feature>
<dbReference type="InterPro" id="IPR058245">
    <property type="entry name" value="NreC/VraR/RcsB-like_REC"/>
</dbReference>
<dbReference type="PANTHER" id="PTHR43214">
    <property type="entry name" value="TWO-COMPONENT RESPONSE REGULATOR"/>
    <property type="match status" value="1"/>
</dbReference>
<dbReference type="SMART" id="SM00448">
    <property type="entry name" value="REC"/>
    <property type="match status" value="1"/>
</dbReference>
<keyword evidence="7" id="KW-1185">Reference proteome</keyword>
<dbReference type="Pfam" id="PF00196">
    <property type="entry name" value="GerE"/>
    <property type="match status" value="1"/>
</dbReference>
<dbReference type="InterPro" id="IPR039420">
    <property type="entry name" value="WalR-like"/>
</dbReference>
<dbReference type="OrthoDB" id="8585266at2"/>
<proteinExistence type="predicted"/>
<feature type="modified residue" description="4-aspartylphosphate" evidence="3">
    <location>
        <position position="55"/>
    </location>
</feature>
<comment type="caution">
    <text evidence="6">The sequence shown here is derived from an EMBL/GenBank/DDBJ whole genome shotgun (WGS) entry which is preliminary data.</text>
</comment>
<dbReference type="SUPFAM" id="SSF46894">
    <property type="entry name" value="C-terminal effector domain of the bipartite response regulators"/>
    <property type="match status" value="1"/>
</dbReference>
<reference evidence="7" key="1">
    <citation type="submission" date="2017-05" db="EMBL/GenBank/DDBJ databases">
        <title>Complete and WGS of Bordetella genogroups.</title>
        <authorList>
            <person name="Spilker T."/>
            <person name="Lipuma J."/>
        </authorList>
    </citation>
    <scope>NUCLEOTIDE SEQUENCE [LARGE SCALE GENOMIC DNA]</scope>
    <source>
        <strain evidence="7">AU6712</strain>
    </source>
</reference>
<dbReference type="SUPFAM" id="SSF52172">
    <property type="entry name" value="CheY-like"/>
    <property type="match status" value="1"/>
</dbReference>
<dbReference type="InterPro" id="IPR000792">
    <property type="entry name" value="Tscrpt_reg_LuxR_C"/>
</dbReference>
<dbReference type="CDD" id="cd17535">
    <property type="entry name" value="REC_NarL-like"/>
    <property type="match status" value="1"/>
</dbReference>
<dbReference type="RefSeq" id="WP_094810529.1">
    <property type="nucleotide sequence ID" value="NZ_NEVU01000001.1"/>
</dbReference>
<dbReference type="PRINTS" id="PR00038">
    <property type="entry name" value="HTHLUXR"/>
</dbReference>
<dbReference type="PANTHER" id="PTHR43214:SF17">
    <property type="entry name" value="TRANSCRIPTIONAL REGULATORY PROTEIN RCSB"/>
    <property type="match status" value="1"/>
</dbReference>
<gene>
    <name evidence="6" type="ORF">CAL22_03905</name>
</gene>
<evidence type="ECO:0000313" key="7">
    <source>
        <dbReference type="Proteomes" id="UP000216429"/>
    </source>
</evidence>
<evidence type="ECO:0000256" key="1">
    <source>
        <dbReference type="ARBA" id="ARBA00022553"/>
    </source>
</evidence>
<name>A0A261VU99_9BORD</name>